<feature type="domain" description="Myb-like" evidence="2">
    <location>
        <begin position="27"/>
        <end position="63"/>
    </location>
</feature>
<accession>A0A1J9Q8X2</accession>
<reference evidence="3 4" key="1">
    <citation type="submission" date="2015-08" db="EMBL/GenBank/DDBJ databases">
        <title>Emmonsia species relationships and genome sequence.</title>
        <authorList>
            <person name="Cuomo C.A."/>
            <person name="Schwartz I.S."/>
            <person name="Kenyon C."/>
            <person name="De Hoog G.S."/>
            <person name="Govender N.P."/>
            <person name="Botha A."/>
            <person name="Moreno L."/>
            <person name="De Vries M."/>
            <person name="Munoz J.F."/>
            <person name="Stielow J.B."/>
        </authorList>
    </citation>
    <scope>NUCLEOTIDE SEQUENCE [LARGE SCALE GENOMIC DNA]</scope>
    <source>
        <strain evidence="3 4">EI222</strain>
    </source>
</reference>
<comment type="caution">
    <text evidence="3">The sequence shown here is derived from an EMBL/GenBank/DDBJ whole genome shotgun (WGS) entry which is preliminary data.</text>
</comment>
<sequence length="266" mass="30699">MTASDLAGEAAAAADTERGYGGRKVEGPDGRRRRWTREEDVRLVALKRDGFPWPEIEERFPHRQLGSLRWYTKLQNTHASLLTDPPTDKRRQEGNCCASADVPLLLSKPRTPLEISHRYPGGQPHQADDPPAMQNAKPRSPYPSSTVTVMCPVCNSVVEVEASSAFNAANNRMRVREQLRFCEIHRKETARREWSRLRYPIIAWDRLDDRLTQFHCRLHWILDDPRYCSCYKSVVHKKVRKHGRKILSWSVLHSSGYYGLRGREVL</sequence>
<dbReference type="VEuPathDB" id="FungiDB:ACJ73_03653"/>
<evidence type="ECO:0000259" key="2">
    <source>
        <dbReference type="PROSITE" id="PS50090"/>
    </source>
</evidence>
<proteinExistence type="predicted"/>
<keyword evidence="4" id="KW-1185">Reference proteome</keyword>
<evidence type="ECO:0000256" key="1">
    <source>
        <dbReference type="SAM" id="MobiDB-lite"/>
    </source>
</evidence>
<organism evidence="3 4">
    <name type="scientific">Blastomyces percursus</name>
    <dbReference type="NCBI Taxonomy" id="1658174"/>
    <lineage>
        <taxon>Eukaryota</taxon>
        <taxon>Fungi</taxon>
        <taxon>Dikarya</taxon>
        <taxon>Ascomycota</taxon>
        <taxon>Pezizomycotina</taxon>
        <taxon>Eurotiomycetes</taxon>
        <taxon>Eurotiomycetidae</taxon>
        <taxon>Onygenales</taxon>
        <taxon>Ajellomycetaceae</taxon>
        <taxon>Blastomyces</taxon>
    </lineage>
</organism>
<dbReference type="InterPro" id="IPR039024">
    <property type="entry name" value="RTC4"/>
</dbReference>
<dbReference type="PANTHER" id="PTHR41391:SF1">
    <property type="entry name" value="RESTRICTION OF TELOMERE CAPPING PROTEIN 4"/>
    <property type="match status" value="1"/>
</dbReference>
<evidence type="ECO:0000313" key="4">
    <source>
        <dbReference type="Proteomes" id="UP000242791"/>
    </source>
</evidence>
<dbReference type="EMBL" id="LGTZ01000452">
    <property type="protein sequence ID" value="OJD24985.1"/>
    <property type="molecule type" value="Genomic_DNA"/>
</dbReference>
<feature type="compositionally biased region" description="Low complexity" evidence="1">
    <location>
        <begin position="1"/>
        <end position="14"/>
    </location>
</feature>
<dbReference type="PANTHER" id="PTHR41391">
    <property type="entry name" value="RESTRICTION OF TELOMERE CAPPING PROTEIN 4"/>
    <property type="match status" value="1"/>
</dbReference>
<feature type="region of interest" description="Disordered" evidence="1">
    <location>
        <begin position="118"/>
        <end position="141"/>
    </location>
</feature>
<evidence type="ECO:0000313" key="3">
    <source>
        <dbReference type="EMBL" id="OJD24985.1"/>
    </source>
</evidence>
<gene>
    <name evidence="3" type="ORF">ACJ73_03653</name>
</gene>
<protein>
    <recommendedName>
        <fullName evidence="2">Myb-like domain-containing protein</fullName>
    </recommendedName>
</protein>
<feature type="region of interest" description="Disordered" evidence="1">
    <location>
        <begin position="1"/>
        <end position="38"/>
    </location>
</feature>
<name>A0A1J9Q8X2_9EURO</name>
<feature type="compositionally biased region" description="Basic and acidic residues" evidence="1">
    <location>
        <begin position="15"/>
        <end position="38"/>
    </location>
</feature>
<dbReference type="AlphaFoldDB" id="A0A1J9Q8X2"/>
<dbReference type="PROSITE" id="PS50090">
    <property type="entry name" value="MYB_LIKE"/>
    <property type="match status" value="1"/>
</dbReference>
<dbReference type="InterPro" id="IPR001005">
    <property type="entry name" value="SANT/Myb"/>
</dbReference>
<dbReference type="OrthoDB" id="4188791at2759"/>
<dbReference type="Proteomes" id="UP000242791">
    <property type="component" value="Unassembled WGS sequence"/>
</dbReference>